<feature type="transmembrane region" description="Helical" evidence="1">
    <location>
        <begin position="6"/>
        <end position="32"/>
    </location>
</feature>
<keyword evidence="1" id="KW-1133">Transmembrane helix</keyword>
<sequence length="405" mass="46600">MVFMVSIWWYGFLMLCHGGSMVVTMMLSCCNLPDYLQKQTKIDKGEGEGKHWRAVRSMLNGVFVGDRFWSGFKGLVLKNWERIKRGFGFGSLICRKGRIVGVLGLFWWLLLRLMFGVVSAASWELVPGSLFIVVWRDIIGGSDTTPPTDVEATKNWKIKAGNAMYAITITIEDEFLQQIKNAKTPKNAWDTMATIFTKKNDERLQWFENELLSISQWNILRMLHRDKNEENHCSWSKVGVQRHSTATRGWAREPTLSELENLLANEEDLEKPLSSLTIKDEDKTLFSKRYDYKKREAERSSLLGETKKINIKELNDKTSRRKASTTDKWRSATIVERKDITPDNVGTRKLKTSYAVEETNQQEELVTDHSNKKEEIALAIVSEKLVNYDHDWIVDSGCSNHMTGD</sequence>
<dbReference type="Pfam" id="PF14223">
    <property type="entry name" value="Retrotran_gag_2"/>
    <property type="match status" value="1"/>
</dbReference>
<keyword evidence="1" id="KW-0472">Membrane</keyword>
<keyword evidence="1" id="KW-0812">Transmembrane</keyword>
<feature type="chain" id="PRO_5039897204" evidence="2">
    <location>
        <begin position="19"/>
        <end position="405"/>
    </location>
</feature>
<dbReference type="EMBL" id="JACXVP010000012">
    <property type="protein sequence ID" value="KAG5572291.1"/>
    <property type="molecule type" value="Genomic_DNA"/>
</dbReference>
<gene>
    <name evidence="3" type="ORF">H5410_062057</name>
</gene>
<evidence type="ECO:0000256" key="2">
    <source>
        <dbReference type="SAM" id="SignalP"/>
    </source>
</evidence>
<evidence type="ECO:0000313" key="3">
    <source>
        <dbReference type="EMBL" id="KAG5572291.1"/>
    </source>
</evidence>
<accession>A0A9J5W9C9</accession>
<proteinExistence type="predicted"/>
<feature type="transmembrane region" description="Helical" evidence="1">
    <location>
        <begin position="99"/>
        <end position="123"/>
    </location>
</feature>
<evidence type="ECO:0000313" key="4">
    <source>
        <dbReference type="Proteomes" id="UP000824120"/>
    </source>
</evidence>
<evidence type="ECO:0000256" key="1">
    <source>
        <dbReference type="SAM" id="Phobius"/>
    </source>
</evidence>
<keyword evidence="2" id="KW-0732">Signal</keyword>
<reference evidence="3 4" key="1">
    <citation type="submission" date="2020-09" db="EMBL/GenBank/DDBJ databases">
        <title>De no assembly of potato wild relative species, Solanum commersonii.</title>
        <authorList>
            <person name="Cho K."/>
        </authorList>
    </citation>
    <scope>NUCLEOTIDE SEQUENCE [LARGE SCALE GENOMIC DNA]</scope>
    <source>
        <strain evidence="3">LZ3.2</strain>
        <tissue evidence="3">Leaf</tissue>
    </source>
</reference>
<organism evidence="3 4">
    <name type="scientific">Solanum commersonii</name>
    <name type="common">Commerson's wild potato</name>
    <name type="synonym">Commerson's nightshade</name>
    <dbReference type="NCBI Taxonomy" id="4109"/>
    <lineage>
        <taxon>Eukaryota</taxon>
        <taxon>Viridiplantae</taxon>
        <taxon>Streptophyta</taxon>
        <taxon>Embryophyta</taxon>
        <taxon>Tracheophyta</taxon>
        <taxon>Spermatophyta</taxon>
        <taxon>Magnoliopsida</taxon>
        <taxon>eudicotyledons</taxon>
        <taxon>Gunneridae</taxon>
        <taxon>Pentapetalae</taxon>
        <taxon>asterids</taxon>
        <taxon>lamiids</taxon>
        <taxon>Solanales</taxon>
        <taxon>Solanaceae</taxon>
        <taxon>Solanoideae</taxon>
        <taxon>Solaneae</taxon>
        <taxon>Solanum</taxon>
    </lineage>
</organism>
<keyword evidence="4" id="KW-1185">Reference proteome</keyword>
<dbReference type="Proteomes" id="UP000824120">
    <property type="component" value="Chromosome 12"/>
</dbReference>
<comment type="caution">
    <text evidence="3">The sequence shown here is derived from an EMBL/GenBank/DDBJ whole genome shotgun (WGS) entry which is preliminary data.</text>
</comment>
<feature type="signal peptide" evidence="2">
    <location>
        <begin position="1"/>
        <end position="18"/>
    </location>
</feature>
<name>A0A9J5W9C9_SOLCO</name>
<protein>
    <submittedName>
        <fullName evidence="3">Uncharacterized protein</fullName>
    </submittedName>
</protein>
<dbReference type="AlphaFoldDB" id="A0A9J5W9C9"/>